<comment type="subunit">
    <text evidence="10">Homotetramer.</text>
</comment>
<name>A0A106BSH9_THIDE</name>
<accession>A0A106BSH9</accession>
<dbReference type="NCBIfam" id="NF000584">
    <property type="entry name" value="PRK00009.1"/>
    <property type="match status" value="1"/>
</dbReference>
<dbReference type="PRINTS" id="PR00150">
    <property type="entry name" value="PEPCARBXLASE"/>
</dbReference>
<sequence>MNAPETLLTDDHLRAQVKLLGTLLGQVLLQFAGEDVFEAVETLRRGFAELHQQEDQQRRAELMAMIDAMPADKVELVVRAFSGYFMLVNVAEESFAHRNRRRMLSHGMALWEGSFDRTLADLKAQGIPVATLQDMLNRLHYAPVFTAHPTEARRRAVMEGVRRVFLICDQMYSPTLGVNDQRELEAHLAAEIQVMWRTDELRSAKLEVRDEVRNGLYYVRESLFEAVPKAYEYFEKALRKHYGVNAEGVAPISVPSFIRFGSWIGGDRDGNPFVTADVTEWTVHRQMQEALDEYRVRVLELRQTLTHSSNWCTPSEPFLARLLEYEAEFGEQVFRGTAVQIYSREPYRRMAAMMMARLDANLSYVHQCLADVPSFTAHLAYENAAAFLDDLYLLRDSLISHGDRIVAMQDLQALIRLVESFGFHLLQLDIRQESTVHTRTVAAVLQQIDPDFDYTGAAEAERLQRLAAWIGRIAPIEVNDAALDDEAREALAVFQRMAKLKAEVGDEVFGTYVISMTHSASHVMEVMLLARLVGLCGHNGHEWFCRILVAPLFETVDDLQRSQAILDQLFSNKVYRSLVASDGNRQEVMLGYSDSCKDGGILASNWNLYQAQLSIIALTRQHGIECRLFHGRGGTVGRGGGPTHDAILSQPPGTVNGEIKFTEQGEMLYYKYSNPETANYEIGMGVTGLLKASATALANCEVCYPQDYLDWMRDIAAAGETAYRALIGTPGFIDYFYESTPVTEIGLLNIGSRPSHRKKADRSLGSIRAIPWVFGWAQSRHTLPAWYGIGSALQGFIDRQPDGLVHLQAMYRAWPFFRSLLSNVQMALTKADMEIAEEYARLCDHPNTMTIYRTIADEFALTVAGVKQIVQIETLLEDNPSLALSISRRRPYIDPINHIQVLMLKRYRTDSVWESEQDSWLTPLKRSINAIAAGMRNTG</sequence>
<dbReference type="GO" id="GO:0015977">
    <property type="term" value="P:carbon fixation"/>
    <property type="evidence" value="ECO:0007669"/>
    <property type="project" value="UniProtKB-UniRule"/>
</dbReference>
<dbReference type="GO" id="GO:0005829">
    <property type="term" value="C:cytosol"/>
    <property type="evidence" value="ECO:0007669"/>
    <property type="project" value="TreeGrafter"/>
</dbReference>
<dbReference type="PANTHER" id="PTHR30523">
    <property type="entry name" value="PHOSPHOENOLPYRUVATE CARBOXYLASE"/>
    <property type="match status" value="1"/>
</dbReference>
<keyword evidence="14" id="KW-1185">Reference proteome</keyword>
<evidence type="ECO:0000256" key="6">
    <source>
        <dbReference type="ARBA" id="ARBA00022842"/>
    </source>
</evidence>
<evidence type="ECO:0000256" key="12">
    <source>
        <dbReference type="PROSITE-ProRule" id="PRU10112"/>
    </source>
</evidence>
<dbReference type="InterPro" id="IPR015813">
    <property type="entry name" value="Pyrv/PenolPyrv_kinase-like_dom"/>
</dbReference>
<dbReference type="InterPro" id="IPR022805">
    <property type="entry name" value="PEP_COase_bac/pln-type"/>
</dbReference>
<reference evidence="13 14" key="1">
    <citation type="journal article" date="2015" name="Appl. Environ. Microbiol.">
        <title>Aerobic and Anaerobic Thiosulfate Oxidation by a Cold-Adapted, Subglacial Chemoautotroph.</title>
        <authorList>
            <person name="Harrold Z.R."/>
            <person name="Skidmore M.L."/>
            <person name="Hamilton T.L."/>
            <person name="Desch L."/>
            <person name="Amada K."/>
            <person name="van Gelder W."/>
            <person name="Glover K."/>
            <person name="Roden E.E."/>
            <person name="Boyd E.S."/>
        </authorList>
    </citation>
    <scope>NUCLEOTIDE SEQUENCE [LARGE SCALE GENOMIC DNA]</scope>
    <source>
        <strain evidence="13 14">RG</strain>
    </source>
</reference>
<dbReference type="PROSITE" id="PS00393">
    <property type="entry name" value="PEPCASE_2"/>
    <property type="match status" value="1"/>
</dbReference>
<comment type="catalytic activity">
    <reaction evidence="9 10">
        <text>oxaloacetate + phosphate = phosphoenolpyruvate + hydrogencarbonate</text>
        <dbReference type="Rhea" id="RHEA:28370"/>
        <dbReference type="ChEBI" id="CHEBI:16452"/>
        <dbReference type="ChEBI" id="CHEBI:17544"/>
        <dbReference type="ChEBI" id="CHEBI:43474"/>
        <dbReference type="ChEBI" id="CHEBI:58702"/>
        <dbReference type="EC" id="4.1.1.31"/>
    </reaction>
</comment>
<dbReference type="SUPFAM" id="SSF51621">
    <property type="entry name" value="Phosphoenolpyruvate/pyruvate domain"/>
    <property type="match status" value="1"/>
</dbReference>
<dbReference type="InterPro" id="IPR018129">
    <property type="entry name" value="PEP_COase_Lys_AS"/>
</dbReference>
<keyword evidence="8 10" id="KW-0120">Carbon dioxide fixation</keyword>
<dbReference type="HAMAP" id="MF_00595">
    <property type="entry name" value="PEPcase_type1"/>
    <property type="match status" value="1"/>
</dbReference>
<dbReference type="EC" id="4.1.1.31" evidence="4 10"/>
<keyword evidence="6 10" id="KW-0460">Magnesium</keyword>
<dbReference type="OrthoDB" id="9768133at2"/>
<comment type="similarity">
    <text evidence="3 10">Belongs to the PEPCase type 1 family.</text>
</comment>
<comment type="caution">
    <text evidence="13">The sequence shown here is derived from an EMBL/GenBank/DDBJ whole genome shotgun (WGS) entry which is preliminary data.</text>
</comment>
<dbReference type="STRING" id="1123392.GCA_000376425_01538"/>
<proteinExistence type="inferred from homology"/>
<evidence type="ECO:0000256" key="5">
    <source>
        <dbReference type="ARBA" id="ARBA00022419"/>
    </source>
</evidence>
<feature type="active site" evidence="10 11">
    <location>
        <position position="148"/>
    </location>
</feature>
<feature type="active site" evidence="10 12">
    <location>
        <position position="597"/>
    </location>
</feature>
<evidence type="ECO:0000313" key="14">
    <source>
        <dbReference type="Proteomes" id="UP000064243"/>
    </source>
</evidence>
<dbReference type="PATRIC" id="fig|36861.3.peg.164"/>
<evidence type="ECO:0000256" key="11">
    <source>
        <dbReference type="PROSITE-ProRule" id="PRU10111"/>
    </source>
</evidence>
<organism evidence="13 14">
    <name type="scientific">Thiobacillus denitrificans</name>
    <dbReference type="NCBI Taxonomy" id="36861"/>
    <lineage>
        <taxon>Bacteria</taxon>
        <taxon>Pseudomonadati</taxon>
        <taxon>Pseudomonadota</taxon>
        <taxon>Betaproteobacteria</taxon>
        <taxon>Nitrosomonadales</taxon>
        <taxon>Thiobacillaceae</taxon>
        <taxon>Thiobacillus</taxon>
    </lineage>
</organism>
<protein>
    <recommendedName>
        <fullName evidence="5 10">Phosphoenolpyruvate carboxylase</fullName>
        <shortName evidence="10">PEPC</shortName>
        <shortName evidence="10">PEPCase</shortName>
        <ecNumber evidence="4 10">4.1.1.31</ecNumber>
    </recommendedName>
</protein>
<dbReference type="GO" id="GO:0006107">
    <property type="term" value="P:oxaloacetate metabolic process"/>
    <property type="evidence" value="ECO:0007669"/>
    <property type="project" value="UniProtKB-UniRule"/>
</dbReference>
<evidence type="ECO:0000256" key="1">
    <source>
        <dbReference type="ARBA" id="ARBA00001946"/>
    </source>
</evidence>
<dbReference type="Gene3D" id="1.20.1440.90">
    <property type="entry name" value="Phosphoenolpyruvate/pyruvate domain"/>
    <property type="match status" value="1"/>
</dbReference>
<evidence type="ECO:0000256" key="8">
    <source>
        <dbReference type="ARBA" id="ARBA00023300"/>
    </source>
</evidence>
<evidence type="ECO:0000256" key="3">
    <source>
        <dbReference type="ARBA" id="ARBA00008346"/>
    </source>
</evidence>
<dbReference type="PANTHER" id="PTHR30523:SF46">
    <property type="entry name" value="PHOSPHOENOLPYRUVATE CARBOXYLASE"/>
    <property type="match status" value="1"/>
</dbReference>
<dbReference type="GO" id="GO:0008964">
    <property type="term" value="F:phosphoenolpyruvate carboxylase activity"/>
    <property type="evidence" value="ECO:0007669"/>
    <property type="project" value="UniProtKB-UniRule"/>
</dbReference>
<evidence type="ECO:0000256" key="10">
    <source>
        <dbReference type="HAMAP-Rule" id="MF_00595"/>
    </source>
</evidence>
<evidence type="ECO:0000256" key="9">
    <source>
        <dbReference type="ARBA" id="ARBA00048995"/>
    </source>
</evidence>
<evidence type="ECO:0000256" key="7">
    <source>
        <dbReference type="ARBA" id="ARBA00023239"/>
    </source>
</evidence>
<dbReference type="Proteomes" id="UP000064243">
    <property type="component" value="Unassembled WGS sequence"/>
</dbReference>
<dbReference type="GO" id="GO:0006099">
    <property type="term" value="P:tricarboxylic acid cycle"/>
    <property type="evidence" value="ECO:0007669"/>
    <property type="project" value="InterPro"/>
</dbReference>
<evidence type="ECO:0000256" key="4">
    <source>
        <dbReference type="ARBA" id="ARBA00012305"/>
    </source>
</evidence>
<dbReference type="EMBL" id="LDUG01000014">
    <property type="protein sequence ID" value="KVW97842.1"/>
    <property type="molecule type" value="Genomic_DNA"/>
</dbReference>
<dbReference type="GO" id="GO:0000287">
    <property type="term" value="F:magnesium ion binding"/>
    <property type="evidence" value="ECO:0007669"/>
    <property type="project" value="UniProtKB-UniRule"/>
</dbReference>
<dbReference type="Pfam" id="PF00311">
    <property type="entry name" value="PEPcase"/>
    <property type="match status" value="1"/>
</dbReference>
<dbReference type="RefSeq" id="WP_059752025.1">
    <property type="nucleotide sequence ID" value="NZ_LDUG01000014.1"/>
</dbReference>
<keyword evidence="7 10" id="KW-0456">Lyase</keyword>
<comment type="cofactor">
    <cofactor evidence="1 10">
        <name>Mg(2+)</name>
        <dbReference type="ChEBI" id="CHEBI:18420"/>
    </cofactor>
</comment>
<dbReference type="InterPro" id="IPR021135">
    <property type="entry name" value="PEP_COase"/>
</dbReference>
<gene>
    <name evidence="10" type="primary">ppc</name>
    <name evidence="13" type="ORF">ABW22_03590</name>
</gene>
<evidence type="ECO:0000313" key="13">
    <source>
        <dbReference type="EMBL" id="KVW97842.1"/>
    </source>
</evidence>
<dbReference type="PROSITE" id="PS00781">
    <property type="entry name" value="PEPCASE_1"/>
    <property type="match status" value="1"/>
</dbReference>
<dbReference type="AlphaFoldDB" id="A0A106BSH9"/>
<comment type="function">
    <text evidence="2 10">Forms oxaloacetate, a four-carbon dicarboxylic acid source for the tricarboxylic acid cycle.</text>
</comment>
<evidence type="ECO:0000256" key="2">
    <source>
        <dbReference type="ARBA" id="ARBA00003670"/>
    </source>
</evidence>
<keyword evidence="13" id="KW-0670">Pyruvate</keyword>
<dbReference type="InterPro" id="IPR033129">
    <property type="entry name" value="PEPCASE_His_AS"/>
</dbReference>